<organism evidence="1">
    <name type="scientific">Vibrio sp. FF_304</name>
    <dbReference type="NCBI Taxonomy" id="1652833"/>
    <lineage>
        <taxon>Bacteria</taxon>
        <taxon>Pseudomonadati</taxon>
        <taxon>Pseudomonadota</taxon>
        <taxon>Gammaproteobacteria</taxon>
        <taxon>Vibrionales</taxon>
        <taxon>Vibrionaceae</taxon>
        <taxon>Vibrio</taxon>
    </lineage>
</organism>
<accession>A0A0H3ZPH5</accession>
<evidence type="ECO:0000313" key="1">
    <source>
        <dbReference type="EMBL" id="AKN35819.1"/>
    </source>
</evidence>
<dbReference type="AlphaFoldDB" id="A0A0H3ZPH5"/>
<dbReference type="EMBL" id="KP795453">
    <property type="protein sequence ID" value="AKN35819.1"/>
    <property type="molecule type" value="Genomic_DNA"/>
</dbReference>
<name>A0A0H3ZPH5_9VIBR</name>
<protein>
    <submittedName>
        <fullName evidence="1">Uncharacterized protein</fullName>
    </submittedName>
</protein>
<sequence>MEKIIEVTTVAKAVSAVIFGNRTEGLLIGNSLFNKELDRFKSLVEPVVIPEKAGDPGRLKVNHGCEARGI</sequence>
<reference evidence="1" key="1">
    <citation type="journal article" date="2015" name="MBio">
        <title>Eco-Evolutionary Dynamics of Episomes among Ecologically Cohesive Bacterial Populations.</title>
        <authorList>
            <person name="Xue H."/>
            <person name="Cordero O.X."/>
            <person name="Camas F.M."/>
            <person name="Trimble W."/>
            <person name="Meyer F."/>
            <person name="Guglielmini J."/>
            <person name="Rocha E.P."/>
            <person name="Polz M.F."/>
        </authorList>
    </citation>
    <scope>NUCLEOTIDE SEQUENCE</scope>
    <source>
        <strain evidence="1">FF_304</strain>
    </source>
</reference>
<proteinExistence type="predicted"/>